<gene>
    <name evidence="1" type="ORF">EDC57_1560</name>
</gene>
<accession>A0A3N1Y424</accession>
<dbReference type="InterPro" id="IPR017166">
    <property type="entry name" value="UCP037290"/>
</dbReference>
<protein>
    <recommendedName>
        <fullName evidence="3">SOS cell division inhibitor SulA</fullName>
    </recommendedName>
</protein>
<dbReference type="OrthoDB" id="9811176at2"/>
<dbReference type="SUPFAM" id="SSF52540">
    <property type="entry name" value="P-loop containing nucleoside triphosphate hydrolases"/>
    <property type="match status" value="1"/>
</dbReference>
<dbReference type="PIRSF" id="PIRSF037290">
    <property type="entry name" value="UCP037290"/>
    <property type="match status" value="1"/>
</dbReference>
<dbReference type="Gene3D" id="3.40.50.300">
    <property type="entry name" value="P-loop containing nucleotide triphosphate hydrolases"/>
    <property type="match status" value="1"/>
</dbReference>
<dbReference type="AlphaFoldDB" id="A0A3N1Y424"/>
<proteinExistence type="predicted"/>
<sequence>MGMVAFGPETVYMNSMPVERLIAEGRVWRGRQGLPAGRALASGWPPLDALLPGGGWPQGGVVEILPAAPGIGELGLLMPALAAIAAWGRPLLWIGPPRLPYPPALAACGIAPGRSLLVRAEGREALWAAEQALRCEDCGAVLLWPGCVGPREARRLQLAAEEGGTPCFTHLPPDHPPTPAALRLLLRPAGNGLEVRIARCRGRWPAGPVVLERRGALA</sequence>
<keyword evidence="2" id="KW-1185">Reference proteome</keyword>
<comment type="caution">
    <text evidence="1">The sequence shown here is derived from an EMBL/GenBank/DDBJ whole genome shotgun (WGS) entry which is preliminary data.</text>
</comment>
<organism evidence="1 2">
    <name type="scientific">Inmirania thermothiophila</name>
    <dbReference type="NCBI Taxonomy" id="1750597"/>
    <lineage>
        <taxon>Bacteria</taxon>
        <taxon>Pseudomonadati</taxon>
        <taxon>Pseudomonadota</taxon>
        <taxon>Gammaproteobacteria</taxon>
        <taxon>Chromatiales</taxon>
        <taxon>Ectothiorhodospiraceae</taxon>
        <taxon>Inmirania</taxon>
    </lineage>
</organism>
<dbReference type="InterPro" id="IPR027417">
    <property type="entry name" value="P-loop_NTPase"/>
</dbReference>
<name>A0A3N1Y424_9GAMM</name>
<evidence type="ECO:0000313" key="1">
    <source>
        <dbReference type="EMBL" id="ROR32362.1"/>
    </source>
</evidence>
<evidence type="ECO:0000313" key="2">
    <source>
        <dbReference type="Proteomes" id="UP000276634"/>
    </source>
</evidence>
<dbReference type="Proteomes" id="UP000276634">
    <property type="component" value="Unassembled WGS sequence"/>
</dbReference>
<dbReference type="EMBL" id="RJVI01000002">
    <property type="protein sequence ID" value="ROR32362.1"/>
    <property type="molecule type" value="Genomic_DNA"/>
</dbReference>
<dbReference type="NCBIfam" id="NF033429">
    <property type="entry name" value="ImuA_translesion"/>
    <property type="match status" value="1"/>
</dbReference>
<reference evidence="1 2" key="1">
    <citation type="submission" date="2018-11" db="EMBL/GenBank/DDBJ databases">
        <title>Genomic Encyclopedia of Type Strains, Phase IV (KMG-IV): sequencing the most valuable type-strain genomes for metagenomic binning, comparative biology and taxonomic classification.</title>
        <authorList>
            <person name="Goeker M."/>
        </authorList>
    </citation>
    <scope>NUCLEOTIDE SEQUENCE [LARGE SCALE GENOMIC DNA]</scope>
    <source>
        <strain evidence="1 2">DSM 100275</strain>
    </source>
</reference>
<dbReference type="InterPro" id="IPR047610">
    <property type="entry name" value="ImuA_translesion"/>
</dbReference>
<evidence type="ECO:0008006" key="3">
    <source>
        <dbReference type="Google" id="ProtNLM"/>
    </source>
</evidence>